<feature type="compositionally biased region" description="Polar residues" evidence="1">
    <location>
        <begin position="31"/>
        <end position="41"/>
    </location>
</feature>
<keyword evidence="4" id="KW-1185">Reference proteome</keyword>
<dbReference type="EMBL" id="CP029550">
    <property type="protein sequence ID" value="AWN43373.1"/>
    <property type="molecule type" value="Genomic_DNA"/>
</dbReference>
<feature type="region of interest" description="Disordered" evidence="1">
    <location>
        <begin position="21"/>
        <end position="89"/>
    </location>
</feature>
<feature type="signal peptide" evidence="2">
    <location>
        <begin position="1"/>
        <end position="21"/>
    </location>
</feature>
<proteinExistence type="predicted"/>
<dbReference type="AlphaFoldDB" id="A0A2U8WB48"/>
<evidence type="ECO:0000313" key="3">
    <source>
        <dbReference type="EMBL" id="AWN43373.1"/>
    </source>
</evidence>
<evidence type="ECO:0000313" key="4">
    <source>
        <dbReference type="Proteomes" id="UP000245926"/>
    </source>
</evidence>
<feature type="compositionally biased region" description="Low complexity" evidence="1">
    <location>
        <begin position="53"/>
        <end position="70"/>
    </location>
</feature>
<name>A0A2U8WB48_9HYPH</name>
<dbReference type="OrthoDB" id="8002993at2"/>
<evidence type="ECO:0000256" key="2">
    <source>
        <dbReference type="SAM" id="SignalP"/>
    </source>
</evidence>
<sequence>MMKTLATAAALSFALSGAALAQTTGGGSAEKNLNNPGSVKSNAEKGMPSRDVPTTLGTAPGAATAPAGSTERNLNNPGSVKSDAEKAGR</sequence>
<protein>
    <submittedName>
        <fullName evidence="3">Uncharacterized protein</fullName>
    </submittedName>
</protein>
<dbReference type="RefSeq" id="WP_109894113.1">
    <property type="nucleotide sequence ID" value="NZ_CP029550.1"/>
</dbReference>
<dbReference type="KEGG" id="mets:DK389_26260"/>
<feature type="chain" id="PRO_5015895841" evidence="2">
    <location>
        <begin position="22"/>
        <end position="89"/>
    </location>
</feature>
<evidence type="ECO:0000256" key="1">
    <source>
        <dbReference type="SAM" id="MobiDB-lite"/>
    </source>
</evidence>
<organism evidence="3 4">
    <name type="scientific">Methylobacterium durans</name>
    <dbReference type="NCBI Taxonomy" id="2202825"/>
    <lineage>
        <taxon>Bacteria</taxon>
        <taxon>Pseudomonadati</taxon>
        <taxon>Pseudomonadota</taxon>
        <taxon>Alphaproteobacteria</taxon>
        <taxon>Hyphomicrobiales</taxon>
        <taxon>Methylobacteriaceae</taxon>
        <taxon>Methylobacterium</taxon>
    </lineage>
</organism>
<accession>A0A2U8WB48</accession>
<keyword evidence="2" id="KW-0732">Signal</keyword>
<gene>
    <name evidence="3" type="ORF">DK389_26260</name>
</gene>
<reference evidence="4" key="1">
    <citation type="submission" date="2018-05" db="EMBL/GenBank/DDBJ databases">
        <title>Complete Genome Sequence of Methylobacterium sp. 17SD2-17.</title>
        <authorList>
            <person name="Srinivasan S."/>
        </authorList>
    </citation>
    <scope>NUCLEOTIDE SEQUENCE [LARGE SCALE GENOMIC DNA]</scope>
    <source>
        <strain evidence="4">17SD2-17</strain>
    </source>
</reference>
<dbReference type="Proteomes" id="UP000245926">
    <property type="component" value="Chromosome"/>
</dbReference>